<dbReference type="Gene3D" id="2.40.10.10">
    <property type="entry name" value="Trypsin-like serine proteases"/>
    <property type="match status" value="1"/>
</dbReference>
<dbReference type="PRINTS" id="PR00722">
    <property type="entry name" value="CHYMOTRYPSIN"/>
</dbReference>
<dbReference type="GO" id="GO:0006508">
    <property type="term" value="P:proteolysis"/>
    <property type="evidence" value="ECO:0007669"/>
    <property type="project" value="InterPro"/>
</dbReference>
<dbReference type="GeneID" id="117644788"/>
<evidence type="ECO:0000256" key="2">
    <source>
        <dbReference type="SAM" id="MobiDB-lite"/>
    </source>
</evidence>
<name>A0A6P8YKA1_THRPL</name>
<proteinExistence type="predicted"/>
<evidence type="ECO:0000313" key="5">
    <source>
        <dbReference type="RefSeq" id="XP_034240298.1"/>
    </source>
</evidence>
<evidence type="ECO:0000313" key="4">
    <source>
        <dbReference type="Proteomes" id="UP000515158"/>
    </source>
</evidence>
<dbReference type="CDD" id="cd00190">
    <property type="entry name" value="Tryp_SPc"/>
    <property type="match status" value="1"/>
</dbReference>
<evidence type="ECO:0000259" key="3">
    <source>
        <dbReference type="PROSITE" id="PS50240"/>
    </source>
</evidence>
<dbReference type="PROSITE" id="PS00134">
    <property type="entry name" value="TRYPSIN_HIS"/>
    <property type="match status" value="1"/>
</dbReference>
<dbReference type="AlphaFoldDB" id="A0A6P8YKA1"/>
<dbReference type="InParanoid" id="A0A6P8YKA1"/>
<accession>A0A6P8YKA1</accession>
<dbReference type="InterPro" id="IPR009003">
    <property type="entry name" value="Peptidase_S1_PA"/>
</dbReference>
<dbReference type="KEGG" id="tpal:117644788"/>
<dbReference type="SMART" id="SM00020">
    <property type="entry name" value="Tryp_SPc"/>
    <property type="match status" value="1"/>
</dbReference>
<dbReference type="PROSITE" id="PS50240">
    <property type="entry name" value="TRYPSIN_DOM"/>
    <property type="match status" value="1"/>
</dbReference>
<dbReference type="Proteomes" id="UP000515158">
    <property type="component" value="Unplaced"/>
</dbReference>
<dbReference type="PANTHER" id="PTHR24252:SF7">
    <property type="entry name" value="HYALIN"/>
    <property type="match status" value="1"/>
</dbReference>
<dbReference type="SUPFAM" id="SSF50494">
    <property type="entry name" value="Trypsin-like serine proteases"/>
    <property type="match status" value="1"/>
</dbReference>
<gene>
    <name evidence="5" type="primary">LOC117644788</name>
</gene>
<organism evidence="5">
    <name type="scientific">Thrips palmi</name>
    <name type="common">Melon thrips</name>
    <dbReference type="NCBI Taxonomy" id="161013"/>
    <lineage>
        <taxon>Eukaryota</taxon>
        <taxon>Metazoa</taxon>
        <taxon>Ecdysozoa</taxon>
        <taxon>Arthropoda</taxon>
        <taxon>Hexapoda</taxon>
        <taxon>Insecta</taxon>
        <taxon>Pterygota</taxon>
        <taxon>Neoptera</taxon>
        <taxon>Paraneoptera</taxon>
        <taxon>Thysanoptera</taxon>
        <taxon>Terebrantia</taxon>
        <taxon>Thripoidea</taxon>
        <taxon>Thripidae</taxon>
        <taxon>Thrips</taxon>
    </lineage>
</organism>
<keyword evidence="4" id="KW-1185">Reference proteome</keyword>
<feature type="region of interest" description="Disordered" evidence="2">
    <location>
        <begin position="229"/>
        <end position="249"/>
    </location>
</feature>
<dbReference type="GO" id="GO:0004252">
    <property type="term" value="F:serine-type endopeptidase activity"/>
    <property type="evidence" value="ECO:0007669"/>
    <property type="project" value="InterPro"/>
</dbReference>
<dbReference type="RefSeq" id="XP_034240298.1">
    <property type="nucleotide sequence ID" value="XM_034384407.1"/>
</dbReference>
<protein>
    <submittedName>
        <fullName evidence="5">Uncharacterized protein LOC117644788</fullName>
    </submittedName>
</protein>
<dbReference type="InterPro" id="IPR018114">
    <property type="entry name" value="TRYPSIN_HIS"/>
</dbReference>
<dbReference type="Pfam" id="PF00089">
    <property type="entry name" value="Trypsin"/>
    <property type="match status" value="1"/>
</dbReference>
<dbReference type="PANTHER" id="PTHR24252">
    <property type="entry name" value="ACROSIN-RELATED"/>
    <property type="match status" value="1"/>
</dbReference>
<reference evidence="5" key="1">
    <citation type="submission" date="2025-08" db="UniProtKB">
        <authorList>
            <consortium name="RefSeq"/>
        </authorList>
    </citation>
    <scope>IDENTIFICATION</scope>
    <source>
        <tissue evidence="5">Total insect</tissue>
    </source>
</reference>
<dbReference type="InterPro" id="IPR001314">
    <property type="entry name" value="Peptidase_S1A"/>
</dbReference>
<keyword evidence="1" id="KW-1015">Disulfide bond</keyword>
<dbReference type="OrthoDB" id="2019384at2759"/>
<evidence type="ECO:0000256" key="1">
    <source>
        <dbReference type="ARBA" id="ARBA00023157"/>
    </source>
</evidence>
<dbReference type="InterPro" id="IPR043504">
    <property type="entry name" value="Peptidase_S1_PA_chymotrypsin"/>
</dbReference>
<feature type="domain" description="Peptidase S1" evidence="3">
    <location>
        <begin position="566"/>
        <end position="809"/>
    </location>
</feature>
<sequence length="810" mass="89028">MLDALGVRQGRTGYWWRRHGYEEPGLLSWVPGRPDHVPETLIKSEQRLEEGTWPQNGAQEIQVNLERTDTMSLRVWLSVVSDTSINPLLMRGENLLQRPGNRIIVSWRPEEAAARLGLAMCRDAAQSQCHVLLLFGFNGRLGFAFKRHSFQEAGASGWVAGRNDRMPATVLRSDPGVEGWPLGGRQPLQIVVDRSVPGGVQVWVEGGETLSLQLPDQYSHFTVSSLDEHGGTAEVEGAPAHPQQQQPDLSFGQGDCVPSIRGHMARGQQMLLVWEPRASHGNLGVSFCVDASQGDCFVLDMYGFRDRRLAYSWRHHSALEAGVGAWVPGRDTLVPENHLQTDAEVEPGWPGNPSQFLMMVTVTAAGVVELRVDGLDPGQTRRLKFSLPEGHTSMAVSSPQHTGEYSIRGPCFNGFKYKWSSLLCNIPDAASLAVEQSELQSAWTLKARSAHGQMRSPAMSGDDGEICISMEVLTVGSARLTITVEDIEGNAQPVRLAEVVPQDTSKGEWQRLQKTTTLPEAMRRSQVRVVVAGDQVDGSGLVLVKTLSFCNPHTCGVAPQNVVPLIAHGSVAKIGDYPWFAGIFSRDGDSWDSICGGTLVRPDVVVSAAHCFFDESSWKTYDQDRFRVSVGKYTRDWNVQEAGEQRSAVLGIIIPDRYRGSKRIYEHDIAFLRVRFVVTALVLPICVDFKDQFSLKAGDVGVVNGWGLTENKATSPKLQFAKMPYIPFNECIKSVPDSLARYLTGDKFCAGNINGSTVWSGDSGGGLSFAKNGRWFLHGIVSAGVPGKLTYSLFTDMHRYLDLLKKVLSS</sequence>
<dbReference type="InterPro" id="IPR001254">
    <property type="entry name" value="Trypsin_dom"/>
</dbReference>